<organism evidence="8 9">
    <name type="scientific">Prymnesium parvum</name>
    <name type="common">Toxic golden alga</name>
    <dbReference type="NCBI Taxonomy" id="97485"/>
    <lineage>
        <taxon>Eukaryota</taxon>
        <taxon>Haptista</taxon>
        <taxon>Haptophyta</taxon>
        <taxon>Prymnesiophyceae</taxon>
        <taxon>Prymnesiales</taxon>
        <taxon>Prymnesiaceae</taxon>
        <taxon>Prymnesium</taxon>
    </lineage>
</organism>
<comment type="subcellular location">
    <subcellularLocation>
        <location evidence="1">Cytoplasm</location>
        <location evidence="1">Cytoskeleton</location>
    </subcellularLocation>
</comment>
<dbReference type="Gene3D" id="1.20.5.110">
    <property type="match status" value="1"/>
</dbReference>
<proteinExistence type="inferred from homology"/>
<evidence type="ECO:0000256" key="4">
    <source>
        <dbReference type="ARBA" id="ARBA00023054"/>
    </source>
</evidence>
<protein>
    <submittedName>
        <fullName evidence="8">Uncharacterized protein</fullName>
    </submittedName>
</protein>
<dbReference type="EMBL" id="JBGBPQ010000005">
    <property type="protein sequence ID" value="KAL1524151.1"/>
    <property type="molecule type" value="Genomic_DNA"/>
</dbReference>
<dbReference type="AlphaFoldDB" id="A0AB34JQE9"/>
<evidence type="ECO:0000256" key="3">
    <source>
        <dbReference type="ARBA" id="ARBA00022490"/>
    </source>
</evidence>
<keyword evidence="3" id="KW-0963">Cytoplasm</keyword>
<feature type="region of interest" description="Disordered" evidence="7">
    <location>
        <begin position="1"/>
        <end position="27"/>
    </location>
</feature>
<dbReference type="Proteomes" id="UP001515480">
    <property type="component" value="Unassembled WGS sequence"/>
</dbReference>
<dbReference type="GO" id="GO:0008064">
    <property type="term" value="P:regulation of actin polymerization or depolymerization"/>
    <property type="evidence" value="ECO:0007669"/>
    <property type="project" value="TreeGrafter"/>
</dbReference>
<evidence type="ECO:0000256" key="6">
    <source>
        <dbReference type="SAM" id="Coils"/>
    </source>
</evidence>
<dbReference type="GO" id="GO:0031209">
    <property type="term" value="C:SCAR complex"/>
    <property type="evidence" value="ECO:0007669"/>
    <property type="project" value="InterPro"/>
</dbReference>
<dbReference type="InterPro" id="IPR033378">
    <property type="entry name" value="BRICK1"/>
</dbReference>
<dbReference type="GO" id="GO:0007015">
    <property type="term" value="P:actin filament organization"/>
    <property type="evidence" value="ECO:0007669"/>
    <property type="project" value="InterPro"/>
</dbReference>
<comment type="caution">
    <text evidence="8">The sequence shown here is derived from an EMBL/GenBank/DDBJ whole genome shotgun (WGS) entry which is preliminary data.</text>
</comment>
<dbReference type="GO" id="GO:0044877">
    <property type="term" value="F:protein-containing complex binding"/>
    <property type="evidence" value="ECO:0007669"/>
    <property type="project" value="InterPro"/>
</dbReference>
<dbReference type="PANTHER" id="PTHR33668:SF1">
    <property type="entry name" value="PROTEIN BRICK1"/>
    <property type="match status" value="1"/>
</dbReference>
<dbReference type="GO" id="GO:0048870">
    <property type="term" value="P:cell motility"/>
    <property type="evidence" value="ECO:0007669"/>
    <property type="project" value="TreeGrafter"/>
</dbReference>
<name>A0AB34JQE9_PRYPA</name>
<gene>
    <name evidence="8" type="ORF">AB1Y20_019060</name>
</gene>
<evidence type="ECO:0000256" key="2">
    <source>
        <dbReference type="ARBA" id="ARBA00005620"/>
    </source>
</evidence>
<sequence length="89" mass="9917">MFSKNKAGGGKVGANSEGSATRTVQKDWEQRDFTQTLQLGLSQLTLFLNQFDATTRGRLSELNSKLAKLERRLELVEATLFTVDQEPAQ</sequence>
<accession>A0AB34JQE9</accession>
<evidence type="ECO:0000256" key="1">
    <source>
        <dbReference type="ARBA" id="ARBA00004245"/>
    </source>
</evidence>
<dbReference type="PANTHER" id="PTHR33668">
    <property type="entry name" value="PROTEIN BRICK1"/>
    <property type="match status" value="1"/>
</dbReference>
<evidence type="ECO:0000313" key="8">
    <source>
        <dbReference type="EMBL" id="KAL1524151.1"/>
    </source>
</evidence>
<evidence type="ECO:0000256" key="7">
    <source>
        <dbReference type="SAM" id="MobiDB-lite"/>
    </source>
</evidence>
<dbReference type="GO" id="GO:0005856">
    <property type="term" value="C:cytoskeleton"/>
    <property type="evidence" value="ECO:0007669"/>
    <property type="project" value="UniProtKB-SubCell"/>
</dbReference>
<keyword evidence="5" id="KW-0206">Cytoskeleton</keyword>
<comment type="similarity">
    <text evidence="2">Belongs to the BRK1 family.</text>
</comment>
<evidence type="ECO:0000313" key="9">
    <source>
        <dbReference type="Proteomes" id="UP001515480"/>
    </source>
</evidence>
<reference evidence="8 9" key="1">
    <citation type="journal article" date="2024" name="Science">
        <title>Giant polyketide synthase enzymes in the biosynthesis of giant marine polyether toxins.</title>
        <authorList>
            <person name="Fallon T.R."/>
            <person name="Shende V.V."/>
            <person name="Wierzbicki I.H."/>
            <person name="Pendleton A.L."/>
            <person name="Watervoot N.F."/>
            <person name="Auber R.P."/>
            <person name="Gonzalez D.J."/>
            <person name="Wisecaver J.H."/>
            <person name="Moore B.S."/>
        </authorList>
    </citation>
    <scope>NUCLEOTIDE SEQUENCE [LARGE SCALE GENOMIC DNA]</scope>
    <source>
        <strain evidence="8 9">12B1</strain>
    </source>
</reference>
<keyword evidence="4 6" id="KW-0175">Coiled coil</keyword>
<feature type="coiled-coil region" evidence="6">
    <location>
        <begin position="59"/>
        <end position="86"/>
    </location>
</feature>
<evidence type="ECO:0000256" key="5">
    <source>
        <dbReference type="ARBA" id="ARBA00023212"/>
    </source>
</evidence>
<keyword evidence="9" id="KW-1185">Reference proteome</keyword>